<protein>
    <recommendedName>
        <fullName evidence="2">aminomethyltransferase</fullName>
        <ecNumber evidence="2">2.1.2.10</ecNumber>
    </recommendedName>
    <alternativeName>
        <fullName evidence="5">Glycine cleavage system T protein</fullName>
    </alternativeName>
</protein>
<evidence type="ECO:0000313" key="10">
    <source>
        <dbReference type="Proteomes" id="UP000660885"/>
    </source>
</evidence>
<proteinExistence type="inferred from homology"/>
<dbReference type="Gene3D" id="2.40.30.110">
    <property type="entry name" value="Aminomethyltransferase beta-barrel domains"/>
    <property type="match status" value="1"/>
</dbReference>
<dbReference type="SUPFAM" id="SSF103025">
    <property type="entry name" value="Folate-binding domain"/>
    <property type="match status" value="1"/>
</dbReference>
<gene>
    <name evidence="9" type="primary">gcvT</name>
    <name evidence="9" type="ORF">JMJ56_13420</name>
</gene>
<dbReference type="EMBL" id="JAETWB010000005">
    <property type="protein sequence ID" value="MBL6079012.1"/>
    <property type="molecule type" value="Genomic_DNA"/>
</dbReference>
<evidence type="ECO:0000313" key="9">
    <source>
        <dbReference type="EMBL" id="MBL6079012.1"/>
    </source>
</evidence>
<comment type="caution">
    <text evidence="9">The sequence shown here is derived from an EMBL/GenBank/DDBJ whole genome shotgun (WGS) entry which is preliminary data.</text>
</comment>
<dbReference type="Gene3D" id="3.30.70.1400">
    <property type="entry name" value="Aminomethyltransferase beta-barrel domains"/>
    <property type="match status" value="1"/>
</dbReference>
<dbReference type="InterPro" id="IPR006223">
    <property type="entry name" value="GcvT"/>
</dbReference>
<keyword evidence="3" id="KW-0032">Aminotransferase</keyword>
<dbReference type="SUPFAM" id="SSF101790">
    <property type="entry name" value="Aminomethyltransferase beta-barrel domain"/>
    <property type="match status" value="1"/>
</dbReference>
<dbReference type="NCBIfam" id="TIGR00528">
    <property type="entry name" value="gcvT"/>
    <property type="match status" value="1"/>
</dbReference>
<comment type="similarity">
    <text evidence="1">Belongs to the GcvT family.</text>
</comment>
<dbReference type="InterPro" id="IPR006222">
    <property type="entry name" value="GCVT_N"/>
</dbReference>
<dbReference type="PIRSF" id="PIRSF006487">
    <property type="entry name" value="GcvT"/>
    <property type="match status" value="1"/>
</dbReference>
<comment type="catalytic activity">
    <reaction evidence="6">
        <text>N(6)-[(R)-S(8)-aminomethyldihydrolipoyl]-L-lysyl-[protein] + (6S)-5,6,7,8-tetrahydrofolate = N(6)-[(R)-dihydrolipoyl]-L-lysyl-[protein] + (6R)-5,10-methylene-5,6,7,8-tetrahydrofolate + NH4(+)</text>
        <dbReference type="Rhea" id="RHEA:16945"/>
        <dbReference type="Rhea" id="RHEA-COMP:10475"/>
        <dbReference type="Rhea" id="RHEA-COMP:10492"/>
        <dbReference type="ChEBI" id="CHEBI:15636"/>
        <dbReference type="ChEBI" id="CHEBI:28938"/>
        <dbReference type="ChEBI" id="CHEBI:57453"/>
        <dbReference type="ChEBI" id="CHEBI:83100"/>
        <dbReference type="ChEBI" id="CHEBI:83143"/>
        <dbReference type="EC" id="2.1.2.10"/>
    </reaction>
</comment>
<dbReference type="Gene3D" id="4.10.1250.10">
    <property type="entry name" value="Aminomethyltransferase fragment"/>
    <property type="match status" value="1"/>
</dbReference>
<dbReference type="InterPro" id="IPR027266">
    <property type="entry name" value="TrmE/GcvT-like"/>
</dbReference>
<dbReference type="Proteomes" id="UP000660885">
    <property type="component" value="Unassembled WGS sequence"/>
</dbReference>
<evidence type="ECO:0000256" key="6">
    <source>
        <dbReference type="ARBA" id="ARBA00047665"/>
    </source>
</evidence>
<name>A0ABS1U5L9_9PROT</name>
<organism evidence="9 10">
    <name type="scientific">Belnapia arida</name>
    <dbReference type="NCBI Taxonomy" id="2804533"/>
    <lineage>
        <taxon>Bacteria</taxon>
        <taxon>Pseudomonadati</taxon>
        <taxon>Pseudomonadota</taxon>
        <taxon>Alphaproteobacteria</taxon>
        <taxon>Acetobacterales</taxon>
        <taxon>Roseomonadaceae</taxon>
        <taxon>Belnapia</taxon>
    </lineage>
</organism>
<evidence type="ECO:0000256" key="3">
    <source>
        <dbReference type="ARBA" id="ARBA00022576"/>
    </source>
</evidence>
<dbReference type="NCBIfam" id="NF010093">
    <property type="entry name" value="PRK13579.1"/>
    <property type="match status" value="1"/>
</dbReference>
<evidence type="ECO:0000256" key="1">
    <source>
        <dbReference type="ARBA" id="ARBA00008609"/>
    </source>
</evidence>
<dbReference type="Gene3D" id="3.30.1360.120">
    <property type="entry name" value="Probable tRNA modification gtpase trme, domain 1"/>
    <property type="match status" value="1"/>
</dbReference>
<feature type="domain" description="Aminomethyltransferase C-terminal" evidence="8">
    <location>
        <begin position="284"/>
        <end position="362"/>
    </location>
</feature>
<dbReference type="InterPro" id="IPR029043">
    <property type="entry name" value="GcvT/YgfZ_C"/>
</dbReference>
<dbReference type="Pfam" id="PF01571">
    <property type="entry name" value="GCV_T"/>
    <property type="match status" value="1"/>
</dbReference>
<dbReference type="GO" id="GO:0004047">
    <property type="term" value="F:aminomethyltransferase activity"/>
    <property type="evidence" value="ECO:0007669"/>
    <property type="project" value="UniProtKB-EC"/>
</dbReference>
<evidence type="ECO:0000256" key="2">
    <source>
        <dbReference type="ARBA" id="ARBA00012616"/>
    </source>
</evidence>
<dbReference type="RefSeq" id="WP_202832278.1">
    <property type="nucleotide sequence ID" value="NZ_JAETWB010000005.1"/>
</dbReference>
<dbReference type="InterPro" id="IPR013977">
    <property type="entry name" value="GcvT_C"/>
</dbReference>
<dbReference type="PANTHER" id="PTHR43757">
    <property type="entry name" value="AMINOMETHYLTRANSFERASE"/>
    <property type="match status" value="1"/>
</dbReference>
<dbReference type="PANTHER" id="PTHR43757:SF2">
    <property type="entry name" value="AMINOMETHYLTRANSFERASE, MITOCHONDRIAL"/>
    <property type="match status" value="1"/>
</dbReference>
<dbReference type="EC" id="2.1.2.10" evidence="2"/>
<evidence type="ECO:0000256" key="4">
    <source>
        <dbReference type="ARBA" id="ARBA00022679"/>
    </source>
</evidence>
<evidence type="ECO:0000259" key="8">
    <source>
        <dbReference type="Pfam" id="PF08669"/>
    </source>
</evidence>
<evidence type="ECO:0000259" key="7">
    <source>
        <dbReference type="Pfam" id="PF01571"/>
    </source>
</evidence>
<keyword evidence="10" id="KW-1185">Reference proteome</keyword>
<keyword evidence="4 9" id="KW-0808">Transferase</keyword>
<dbReference type="Pfam" id="PF08669">
    <property type="entry name" value="GCV_T_C"/>
    <property type="match status" value="1"/>
</dbReference>
<reference evidence="9 10" key="1">
    <citation type="submission" date="2021-01" db="EMBL/GenBank/DDBJ databases">
        <title>Belnapia mucosa sp. nov. and Belnapia arida sp. nov., isolated from the Tabernas Desert (Almeria, Spain).</title>
        <authorList>
            <person name="Molina-Menor E."/>
            <person name="Vidal-Verdu A."/>
            <person name="Calonge A."/>
            <person name="Satari L."/>
            <person name="Pereto J."/>
            <person name="Porcar M."/>
        </authorList>
    </citation>
    <scope>NUCLEOTIDE SEQUENCE [LARGE SCALE GENOMIC DNA]</scope>
    <source>
        <strain evidence="9 10">T18</strain>
    </source>
</reference>
<dbReference type="InterPro" id="IPR028896">
    <property type="entry name" value="GcvT/YgfZ/DmdA"/>
</dbReference>
<accession>A0ABS1U5L9</accession>
<feature type="domain" description="GCVT N-terminal" evidence="7">
    <location>
        <begin position="15"/>
        <end position="260"/>
    </location>
</feature>
<sequence>MAETESLLETPLAGLHRALGGRMVAFAGYAMPVQYPAGIMAEHLHVRSHAGLFDVSHMGQAELVGEGAAAALEQVTPADIQALKPGRQRYGLLMTPEGGIFDDFMVANRGDRLLLVVNASRKHDDFALIESVLPTGVTLRRLPDRALLALQGPGAAAAIGPLAPALTALSFMGVAEAEIEGIPVIASRSGYTGEDGWEISAPAGEAERLAKVLLALPGVQPAGLGARDSLRLEAGLCLYGTDIDEATSPVEAALTWSIGKRRRMAWDFPGAERVRGELANGTARVRVGLRPEGRQPARGETMIHAPGGETIGSITSGGFGPSLSGPMAMAYVARSHATDGTAIELIVRGKPLAARIAPMPFVPHRYAR</sequence>
<dbReference type="NCBIfam" id="NF001567">
    <property type="entry name" value="PRK00389.1"/>
    <property type="match status" value="1"/>
</dbReference>
<evidence type="ECO:0000256" key="5">
    <source>
        <dbReference type="ARBA" id="ARBA00031395"/>
    </source>
</evidence>